<dbReference type="PROSITE" id="PS50920">
    <property type="entry name" value="SOLCAR"/>
    <property type="match status" value="3"/>
</dbReference>
<feature type="repeat" description="Solcar" evidence="8">
    <location>
        <begin position="49"/>
        <end position="151"/>
    </location>
</feature>
<organism evidence="11 12">
    <name type="scientific">Jimgerdemannia flammicorona</name>
    <dbReference type="NCBI Taxonomy" id="994334"/>
    <lineage>
        <taxon>Eukaryota</taxon>
        <taxon>Fungi</taxon>
        <taxon>Fungi incertae sedis</taxon>
        <taxon>Mucoromycota</taxon>
        <taxon>Mucoromycotina</taxon>
        <taxon>Endogonomycetes</taxon>
        <taxon>Endogonales</taxon>
        <taxon>Endogonaceae</taxon>
        <taxon>Jimgerdemannia</taxon>
    </lineage>
</organism>
<reference evidence="11 12" key="1">
    <citation type="journal article" date="2018" name="New Phytol.">
        <title>Phylogenomics of Endogonaceae and evolution of mycorrhizas within Mucoromycota.</title>
        <authorList>
            <person name="Chang Y."/>
            <person name="Desiro A."/>
            <person name="Na H."/>
            <person name="Sandor L."/>
            <person name="Lipzen A."/>
            <person name="Clum A."/>
            <person name="Barry K."/>
            <person name="Grigoriev I.V."/>
            <person name="Martin F.M."/>
            <person name="Stajich J.E."/>
            <person name="Smith M.E."/>
            <person name="Bonito G."/>
            <person name="Spatafora J.W."/>
        </authorList>
    </citation>
    <scope>NUCLEOTIDE SEQUENCE [LARGE SCALE GENOMIC DNA]</scope>
    <source>
        <strain evidence="11 12">GMNB39</strain>
    </source>
</reference>
<evidence type="ECO:0000256" key="3">
    <source>
        <dbReference type="ARBA" id="ARBA00022448"/>
    </source>
</evidence>
<proteinExistence type="inferred from homology"/>
<comment type="caution">
    <text evidence="11">The sequence shown here is derived from an EMBL/GenBank/DDBJ whole genome shotgun (WGS) entry which is preliminary data.</text>
</comment>
<dbReference type="Pfam" id="PF00153">
    <property type="entry name" value="Mito_carr"/>
    <property type="match status" value="3"/>
</dbReference>
<keyword evidence="12" id="KW-1185">Reference proteome</keyword>
<gene>
    <name evidence="11" type="ORF">BC936DRAFT_149765</name>
</gene>
<feature type="repeat" description="Solcar" evidence="8">
    <location>
        <begin position="277"/>
        <end position="344"/>
    </location>
</feature>
<evidence type="ECO:0000313" key="12">
    <source>
        <dbReference type="Proteomes" id="UP000268093"/>
    </source>
</evidence>
<dbReference type="Gene3D" id="1.50.40.10">
    <property type="entry name" value="Mitochondrial carrier domain"/>
    <property type="match status" value="1"/>
</dbReference>
<dbReference type="InterPro" id="IPR023395">
    <property type="entry name" value="MCP_dom_sf"/>
</dbReference>
<keyword evidence="6" id="KW-1133">Transmembrane helix</keyword>
<evidence type="ECO:0000256" key="8">
    <source>
        <dbReference type="PROSITE-ProRule" id="PRU00282"/>
    </source>
</evidence>
<evidence type="ECO:0000256" key="5">
    <source>
        <dbReference type="ARBA" id="ARBA00022737"/>
    </source>
</evidence>
<dbReference type="SUPFAM" id="SSF103506">
    <property type="entry name" value="Mitochondrial carrier"/>
    <property type="match status" value="1"/>
</dbReference>
<dbReference type="PANTHER" id="PTHR45618">
    <property type="entry name" value="MITOCHONDRIAL DICARBOXYLATE CARRIER-RELATED"/>
    <property type="match status" value="1"/>
</dbReference>
<feature type="repeat" description="Solcar" evidence="8">
    <location>
        <begin position="162"/>
        <end position="268"/>
    </location>
</feature>
<feature type="region of interest" description="Disordered" evidence="10">
    <location>
        <begin position="1"/>
        <end position="20"/>
    </location>
</feature>
<dbReference type="OrthoDB" id="448427at2759"/>
<evidence type="ECO:0000256" key="7">
    <source>
        <dbReference type="ARBA" id="ARBA00023136"/>
    </source>
</evidence>
<dbReference type="EMBL" id="RBNI01000933">
    <property type="protein sequence ID" value="RUP51127.1"/>
    <property type="molecule type" value="Genomic_DNA"/>
</dbReference>
<keyword evidence="7 8" id="KW-0472">Membrane</keyword>
<protein>
    <submittedName>
        <fullName evidence="11">Mitochondrial carrier domain-containing protein</fullName>
    </submittedName>
</protein>
<comment type="subcellular location">
    <subcellularLocation>
        <location evidence="1">Membrane</location>
        <topology evidence="1">Multi-pass membrane protein</topology>
    </subcellularLocation>
</comment>
<name>A0A433DK05_9FUNG</name>
<evidence type="ECO:0000256" key="9">
    <source>
        <dbReference type="RuleBase" id="RU000488"/>
    </source>
</evidence>
<accession>A0A433DK05</accession>
<keyword evidence="4 8" id="KW-0812">Transmembrane</keyword>
<sequence length="344" mass="36776">MTLTKATSSMTLPASSMSPTTTTIATTSIAEAKPHVTVSSSQHNKELAAKFLFAGTGSVMGSFVTNPVDIVKVRLQLQGEGMQKAANQNFARVALNMFRNEGPLSFYNGVTAGMLREDYTTSPLVELPSLPFPPATYSTIRFGAYDWFKNLAFRASGGTLNEKALVTKIAAGLASGMAGAVLIPHSHHPSTIDPDRSSISHRQSNGFIRIQAYNPSPTPRYRSVFSAFAEIYRSEGLAGLYRGVGPTTARAALVTASQLATYDHTKHWLIGQGVVKEGLPAHLASSVIAGFACSITSAPVDTIKVRYMNQPFDSATGRGLKYTSSFECVRKTVALEGPLALYKG</sequence>
<evidence type="ECO:0000313" key="11">
    <source>
        <dbReference type="EMBL" id="RUP51127.1"/>
    </source>
</evidence>
<keyword evidence="5" id="KW-0677">Repeat</keyword>
<keyword evidence="3 9" id="KW-0813">Transport</keyword>
<evidence type="ECO:0000256" key="10">
    <source>
        <dbReference type="SAM" id="MobiDB-lite"/>
    </source>
</evidence>
<evidence type="ECO:0000256" key="2">
    <source>
        <dbReference type="ARBA" id="ARBA00006375"/>
    </source>
</evidence>
<dbReference type="Proteomes" id="UP000268093">
    <property type="component" value="Unassembled WGS sequence"/>
</dbReference>
<comment type="similarity">
    <text evidence="2 9">Belongs to the mitochondrial carrier (TC 2.A.29) family.</text>
</comment>
<evidence type="ECO:0000256" key="6">
    <source>
        <dbReference type="ARBA" id="ARBA00022989"/>
    </source>
</evidence>
<dbReference type="GO" id="GO:0016020">
    <property type="term" value="C:membrane"/>
    <property type="evidence" value="ECO:0007669"/>
    <property type="project" value="UniProtKB-SubCell"/>
</dbReference>
<dbReference type="InterPro" id="IPR018108">
    <property type="entry name" value="MCP_transmembrane"/>
</dbReference>
<evidence type="ECO:0000256" key="4">
    <source>
        <dbReference type="ARBA" id="ARBA00022692"/>
    </source>
</evidence>
<dbReference type="AlphaFoldDB" id="A0A433DK05"/>
<dbReference type="InterPro" id="IPR050391">
    <property type="entry name" value="Mito_Metabolite_Transporter"/>
</dbReference>
<evidence type="ECO:0000256" key="1">
    <source>
        <dbReference type="ARBA" id="ARBA00004141"/>
    </source>
</evidence>